<comment type="subcellular location">
    <subcellularLocation>
        <location evidence="1 8">Cell membrane</location>
        <topology evidence="1 8">Multi-pass membrane protein</topology>
    </subcellularLocation>
</comment>
<evidence type="ECO:0000313" key="11">
    <source>
        <dbReference type="Proteomes" id="UP000292886"/>
    </source>
</evidence>
<dbReference type="NCBIfam" id="TIGR01726">
    <property type="entry name" value="HEQRo_perm_3TM"/>
    <property type="match status" value="1"/>
</dbReference>
<keyword evidence="3" id="KW-1003">Cell membrane</keyword>
<feature type="domain" description="ABC transmembrane type-1" evidence="9">
    <location>
        <begin position="18"/>
        <end position="214"/>
    </location>
</feature>
<organism evidence="10 11">
    <name type="scientific">Periweissella cryptocerci</name>
    <dbReference type="NCBI Taxonomy" id="2506420"/>
    <lineage>
        <taxon>Bacteria</taxon>
        <taxon>Bacillati</taxon>
        <taxon>Bacillota</taxon>
        <taxon>Bacilli</taxon>
        <taxon>Lactobacillales</taxon>
        <taxon>Lactobacillaceae</taxon>
        <taxon>Periweissella</taxon>
    </lineage>
</organism>
<dbReference type="PANTHER" id="PTHR30614">
    <property type="entry name" value="MEMBRANE COMPONENT OF AMINO ACID ABC TRANSPORTER"/>
    <property type="match status" value="1"/>
</dbReference>
<dbReference type="SUPFAM" id="SSF161098">
    <property type="entry name" value="MetI-like"/>
    <property type="match status" value="1"/>
</dbReference>
<evidence type="ECO:0000256" key="5">
    <source>
        <dbReference type="ARBA" id="ARBA00022970"/>
    </source>
</evidence>
<dbReference type="Gene3D" id="1.10.3720.10">
    <property type="entry name" value="MetI-like"/>
    <property type="match status" value="1"/>
</dbReference>
<dbReference type="CDD" id="cd06261">
    <property type="entry name" value="TM_PBP2"/>
    <property type="match status" value="1"/>
</dbReference>
<dbReference type="GO" id="GO:0022857">
    <property type="term" value="F:transmembrane transporter activity"/>
    <property type="evidence" value="ECO:0007669"/>
    <property type="project" value="InterPro"/>
</dbReference>
<dbReference type="InterPro" id="IPR035906">
    <property type="entry name" value="MetI-like_sf"/>
</dbReference>
<dbReference type="InterPro" id="IPR010065">
    <property type="entry name" value="AA_ABC_transptr_permease_3TM"/>
</dbReference>
<dbReference type="PROSITE" id="PS50928">
    <property type="entry name" value="ABC_TM1"/>
    <property type="match status" value="1"/>
</dbReference>
<dbReference type="Pfam" id="PF00528">
    <property type="entry name" value="BPD_transp_1"/>
    <property type="match status" value="1"/>
</dbReference>
<keyword evidence="4 8" id="KW-0812">Transmembrane</keyword>
<dbReference type="GO" id="GO:0043190">
    <property type="term" value="C:ATP-binding cassette (ABC) transporter complex"/>
    <property type="evidence" value="ECO:0007669"/>
    <property type="project" value="InterPro"/>
</dbReference>
<keyword evidence="6 8" id="KW-1133">Transmembrane helix</keyword>
<keyword evidence="5" id="KW-0029">Amino-acid transport</keyword>
<comment type="similarity">
    <text evidence="8">Belongs to the binding-protein-dependent transport system permease family.</text>
</comment>
<gene>
    <name evidence="10" type="ORF">EQG49_06655</name>
</gene>
<reference evidence="11" key="1">
    <citation type="submission" date="2019-03" db="EMBL/GenBank/DDBJ databases">
        <title>Weissella sp. 26KH-42 Genome sequencing.</title>
        <authorList>
            <person name="Heo J."/>
            <person name="Kim S.-J."/>
            <person name="Kim J.-S."/>
            <person name="Hong S.-B."/>
            <person name="Kwon S.-W."/>
        </authorList>
    </citation>
    <scope>NUCLEOTIDE SEQUENCE [LARGE SCALE GENOMIC DNA]</scope>
    <source>
        <strain evidence="11">26KH-42</strain>
    </source>
</reference>
<protein>
    <submittedName>
        <fullName evidence="10">Amino acid ABC transporter permease</fullName>
    </submittedName>
</protein>
<keyword evidence="7 8" id="KW-0472">Membrane</keyword>
<evidence type="ECO:0000256" key="1">
    <source>
        <dbReference type="ARBA" id="ARBA00004651"/>
    </source>
</evidence>
<evidence type="ECO:0000313" key="10">
    <source>
        <dbReference type="EMBL" id="QBO36162.1"/>
    </source>
</evidence>
<dbReference type="PANTHER" id="PTHR30614:SF0">
    <property type="entry name" value="L-CYSTINE TRANSPORT SYSTEM PERMEASE PROTEIN TCYL"/>
    <property type="match status" value="1"/>
</dbReference>
<keyword evidence="11" id="KW-1185">Reference proteome</keyword>
<evidence type="ECO:0000256" key="8">
    <source>
        <dbReference type="RuleBase" id="RU363032"/>
    </source>
</evidence>
<evidence type="ECO:0000256" key="4">
    <source>
        <dbReference type="ARBA" id="ARBA00022692"/>
    </source>
</evidence>
<keyword evidence="2 8" id="KW-0813">Transport</keyword>
<name>A0A4P6YTX8_9LACO</name>
<evidence type="ECO:0000256" key="3">
    <source>
        <dbReference type="ARBA" id="ARBA00022475"/>
    </source>
</evidence>
<dbReference type="GO" id="GO:0006865">
    <property type="term" value="P:amino acid transport"/>
    <property type="evidence" value="ECO:0007669"/>
    <property type="project" value="UniProtKB-KW"/>
</dbReference>
<dbReference type="InterPro" id="IPR043429">
    <property type="entry name" value="ArtM/GltK/GlnP/TcyL/YhdX-like"/>
</dbReference>
<feature type="transmembrane region" description="Helical" evidence="8">
    <location>
        <begin position="62"/>
        <end position="83"/>
    </location>
</feature>
<evidence type="ECO:0000256" key="6">
    <source>
        <dbReference type="ARBA" id="ARBA00022989"/>
    </source>
</evidence>
<accession>A0A4P6YTX8</accession>
<dbReference type="Proteomes" id="UP000292886">
    <property type="component" value="Chromosome"/>
</dbReference>
<dbReference type="InterPro" id="IPR000515">
    <property type="entry name" value="MetI-like"/>
</dbReference>
<dbReference type="AlphaFoldDB" id="A0A4P6YTX8"/>
<feature type="transmembrane region" description="Helical" evidence="8">
    <location>
        <begin position="20"/>
        <end position="42"/>
    </location>
</feature>
<dbReference type="KEGG" id="wei:EQG49_06655"/>
<dbReference type="OrthoDB" id="9805999at2"/>
<evidence type="ECO:0000256" key="7">
    <source>
        <dbReference type="ARBA" id="ARBA00023136"/>
    </source>
</evidence>
<feature type="transmembrane region" description="Helical" evidence="8">
    <location>
        <begin position="196"/>
        <end position="213"/>
    </location>
</feature>
<dbReference type="RefSeq" id="WP_133363240.1">
    <property type="nucleotide sequence ID" value="NZ_CP037940.1"/>
</dbReference>
<dbReference type="EMBL" id="CP037940">
    <property type="protein sequence ID" value="QBO36162.1"/>
    <property type="molecule type" value="Genomic_DNA"/>
</dbReference>
<evidence type="ECO:0000256" key="2">
    <source>
        <dbReference type="ARBA" id="ARBA00022448"/>
    </source>
</evidence>
<evidence type="ECO:0000259" key="9">
    <source>
        <dbReference type="PROSITE" id="PS50928"/>
    </source>
</evidence>
<sequence length="226" mass="25098">MLIEIFKANFGELLKAGFMYTVPLAIIAFTISLLLAVTSAFIGMSESKNFFIHWILQPLNKFYVWLFRSTPLLLQLFIIFYGIPKAFPGFSLSTWAAAIIGFSLNTGAYSSEIIRGAILGVPQGQFESARSLGLSPLKTFRYVVLPQAFRIAIPPLSNSFIALVKDTSLASAITMVEIMQTAQQIAAANFQPLDTYLIAAFIYAIFSTVLSQLQKVLEKHFKKFDS</sequence>
<proteinExistence type="inferred from homology"/>